<reference evidence="2" key="1">
    <citation type="journal article" date="2018" name="Gigascience">
        <title>Genome assembly of the Pink Ipe (Handroanthus impetiginosus, Bignoniaceae), a highly valued, ecologically keystone Neotropical timber forest tree.</title>
        <authorList>
            <person name="Silva-Junior O.B."/>
            <person name="Grattapaglia D."/>
            <person name="Novaes E."/>
            <person name="Collevatti R.G."/>
        </authorList>
    </citation>
    <scope>NUCLEOTIDE SEQUENCE [LARGE SCALE GENOMIC DNA]</scope>
    <source>
        <strain evidence="2">cv. UFG-1</strain>
    </source>
</reference>
<evidence type="ECO:0000313" key="2">
    <source>
        <dbReference type="Proteomes" id="UP000231279"/>
    </source>
</evidence>
<dbReference type="Proteomes" id="UP000231279">
    <property type="component" value="Unassembled WGS sequence"/>
</dbReference>
<evidence type="ECO:0008006" key="3">
    <source>
        <dbReference type="Google" id="ProtNLM"/>
    </source>
</evidence>
<organism evidence="1 2">
    <name type="scientific">Handroanthus impetiginosus</name>
    <dbReference type="NCBI Taxonomy" id="429701"/>
    <lineage>
        <taxon>Eukaryota</taxon>
        <taxon>Viridiplantae</taxon>
        <taxon>Streptophyta</taxon>
        <taxon>Embryophyta</taxon>
        <taxon>Tracheophyta</taxon>
        <taxon>Spermatophyta</taxon>
        <taxon>Magnoliopsida</taxon>
        <taxon>eudicotyledons</taxon>
        <taxon>Gunneridae</taxon>
        <taxon>Pentapetalae</taxon>
        <taxon>asterids</taxon>
        <taxon>lamiids</taxon>
        <taxon>Lamiales</taxon>
        <taxon>Bignoniaceae</taxon>
        <taxon>Crescentiina</taxon>
        <taxon>Tabebuia alliance</taxon>
        <taxon>Handroanthus</taxon>
    </lineage>
</organism>
<evidence type="ECO:0000313" key="1">
    <source>
        <dbReference type="EMBL" id="PIN20590.1"/>
    </source>
</evidence>
<name>A0A2G9HTG0_9LAMI</name>
<dbReference type="InterPro" id="IPR043502">
    <property type="entry name" value="DNA/RNA_pol_sf"/>
</dbReference>
<dbReference type="AlphaFoldDB" id="A0A2G9HTG0"/>
<proteinExistence type="predicted"/>
<dbReference type="OrthoDB" id="1750914at2759"/>
<dbReference type="SUPFAM" id="SSF56672">
    <property type="entry name" value="DNA/RNA polymerases"/>
    <property type="match status" value="1"/>
</dbReference>
<protein>
    <recommendedName>
        <fullName evidence="3">Reverse transcriptase</fullName>
    </recommendedName>
</protein>
<comment type="caution">
    <text evidence="1">The sequence shown here is derived from an EMBL/GenBank/DDBJ whole genome shotgun (WGS) entry which is preliminary data.</text>
</comment>
<sequence>MVSLNEVYGAIIQKILLLKLKDLGSFMISCTIGTHFLGIDSEVPIILARPFLVTPILTLVDKDREKDLEMIVILDSSKKSRPKKLGFLKKLVSLGVLKCSIEEPPNLELKSLYNHLLYANLERLLKVLREQKKTIGWTIAYTKRISPSFYVNKIFLEDEHKTSIENQRRLNSIMTELVKKETIKWLDAGIIYPISYNSWINPIQHVRPKIGGLL</sequence>
<dbReference type="EMBL" id="NKXS01001090">
    <property type="protein sequence ID" value="PIN20590.1"/>
    <property type="molecule type" value="Genomic_DNA"/>
</dbReference>
<accession>A0A2G9HTG0</accession>
<keyword evidence="2" id="KW-1185">Reference proteome</keyword>
<dbReference type="Gene3D" id="3.10.10.10">
    <property type="entry name" value="HIV Type 1 Reverse Transcriptase, subunit A, domain 1"/>
    <property type="match status" value="1"/>
</dbReference>
<gene>
    <name evidence="1" type="ORF">CDL12_06724</name>
</gene>